<dbReference type="PATRIC" id="fig|35623.3.peg.991"/>
<dbReference type="Proteomes" id="UP000032434">
    <property type="component" value="Chromosome 1"/>
</dbReference>
<feature type="transmembrane region" description="Helical" evidence="1">
    <location>
        <begin position="318"/>
        <end position="335"/>
    </location>
</feature>
<evidence type="ECO:0000313" key="3">
    <source>
        <dbReference type="EMBL" id="CDR31064.1"/>
    </source>
</evidence>
<accession>A0A061ACC5</accession>
<evidence type="ECO:0000313" key="4">
    <source>
        <dbReference type="Proteomes" id="UP000032434"/>
    </source>
</evidence>
<dbReference type="InParanoid" id="A0A061ACC5"/>
<name>A0A061ACC5_9MOLU</name>
<feature type="transmembrane region" description="Helical" evidence="1">
    <location>
        <begin position="286"/>
        <end position="306"/>
    </location>
</feature>
<dbReference type="AlphaFoldDB" id="A0A061ACC5"/>
<reference evidence="4" key="1">
    <citation type="submission" date="2014-05" db="EMBL/GenBank/DDBJ databases">
        <authorList>
            <person name="Kube M."/>
        </authorList>
    </citation>
    <scope>NUCLEOTIDE SEQUENCE [LARGE SCALE GENOMIC DNA]</scope>
</reference>
<dbReference type="PANTHER" id="PTHR36435:SF1">
    <property type="entry name" value="CAAX AMINO TERMINAL PROTEASE FAMILY PROTEIN"/>
    <property type="match status" value="1"/>
</dbReference>
<keyword evidence="1" id="KW-0812">Transmembrane</keyword>
<keyword evidence="1" id="KW-0472">Membrane</keyword>
<dbReference type="EMBL" id="LK028559">
    <property type="protein sequence ID" value="CDR31064.1"/>
    <property type="molecule type" value="Genomic_DNA"/>
</dbReference>
<gene>
    <name evidence="3" type="ORF">Aocu_09910</name>
</gene>
<dbReference type="KEGG" id="aoc:Aocu_09910"/>
<dbReference type="GO" id="GO:0004175">
    <property type="term" value="F:endopeptidase activity"/>
    <property type="evidence" value="ECO:0007669"/>
    <property type="project" value="UniProtKB-ARBA"/>
</dbReference>
<keyword evidence="1" id="KW-1133">Transmembrane helix</keyword>
<proteinExistence type="predicted"/>
<feature type="transmembrane region" description="Helical" evidence="1">
    <location>
        <begin position="370"/>
        <end position="389"/>
    </location>
</feature>
<dbReference type="RefSeq" id="WP_045749520.1">
    <property type="nucleotide sequence ID" value="NZ_FUZK01000001.1"/>
</dbReference>
<dbReference type="GO" id="GO:0080120">
    <property type="term" value="P:CAAX-box protein maturation"/>
    <property type="evidence" value="ECO:0007669"/>
    <property type="project" value="UniProtKB-ARBA"/>
</dbReference>
<feature type="transmembrane region" description="Helical" evidence="1">
    <location>
        <begin position="341"/>
        <end position="363"/>
    </location>
</feature>
<feature type="transmembrane region" description="Helical" evidence="1">
    <location>
        <begin position="241"/>
        <end position="266"/>
    </location>
</feature>
<dbReference type="Pfam" id="PF02517">
    <property type="entry name" value="Rce1-like"/>
    <property type="match status" value="1"/>
</dbReference>
<keyword evidence="4" id="KW-1185">Reference proteome</keyword>
<evidence type="ECO:0000259" key="2">
    <source>
        <dbReference type="Pfam" id="PF02517"/>
    </source>
</evidence>
<dbReference type="GO" id="GO:0006508">
    <property type="term" value="P:proteolysis"/>
    <property type="evidence" value="ECO:0007669"/>
    <property type="project" value="UniProtKB-KW"/>
</dbReference>
<dbReference type="PANTHER" id="PTHR36435">
    <property type="entry name" value="SLR1288 PROTEIN"/>
    <property type="match status" value="1"/>
</dbReference>
<keyword evidence="3" id="KW-0378">Hydrolase</keyword>
<dbReference type="OrthoDB" id="398378at2"/>
<dbReference type="STRING" id="35623.Aocu_09910"/>
<dbReference type="InterPro" id="IPR052710">
    <property type="entry name" value="CAAX_protease"/>
</dbReference>
<dbReference type="InterPro" id="IPR003675">
    <property type="entry name" value="Rce1/LyrA-like_dom"/>
</dbReference>
<organism evidence="3 4">
    <name type="scientific">Acholeplasma oculi</name>
    <dbReference type="NCBI Taxonomy" id="35623"/>
    <lineage>
        <taxon>Bacteria</taxon>
        <taxon>Bacillati</taxon>
        <taxon>Mycoplasmatota</taxon>
        <taxon>Mollicutes</taxon>
        <taxon>Acholeplasmatales</taxon>
        <taxon>Acholeplasmataceae</taxon>
        <taxon>Acholeplasma</taxon>
    </lineage>
</organism>
<sequence length="390" mass="43888">MNEHLQSIEDEFAPLHKEVEDLDVTYKKRYIQTLFIYLGYMILPFILSIFVVLMLRNNPFAFKPVSAAENAIEYAVSDVNAVLVIRTDDFLNADPSYFPFFYNVFTLGDYSIYTHTSASFYMTDDVFELTDDSNNPVILTALGFNEIFNEEKTTWSNGAQISYYIPDVDEPNFTLNNPKLESVVRIEEGILPTTAFNALYSFIIYIIVTVPLIWICKPIIKTDYIQLKSSMTSSDVLSKTGIGVLYLFATNIFVNVIVIILQSLFGIPSEISANQLSINRMLSSEFAILMIITAVILAPIVEEFVFRKAIFGLIKNTKTALIVSSLIFGAIHITTELLEGDILLALTSGLSYIGGGFILGLIYIQNKKNIHINILVHMVYNLIGILLAFM</sequence>
<evidence type="ECO:0000256" key="1">
    <source>
        <dbReference type="SAM" id="Phobius"/>
    </source>
</evidence>
<protein>
    <submittedName>
        <fullName evidence="3">CAAX amino terminal protease</fullName>
    </submittedName>
</protein>
<keyword evidence="3" id="KW-0645">Protease</keyword>
<dbReference type="HOGENOM" id="CLU_709083_0_0_14"/>
<feature type="transmembrane region" description="Helical" evidence="1">
    <location>
        <begin position="198"/>
        <end position="220"/>
    </location>
</feature>
<feature type="domain" description="CAAX prenyl protease 2/Lysostaphin resistance protein A-like" evidence="2">
    <location>
        <begin position="287"/>
        <end position="383"/>
    </location>
</feature>
<feature type="transmembrane region" description="Helical" evidence="1">
    <location>
        <begin position="34"/>
        <end position="55"/>
    </location>
</feature>